<evidence type="ECO:0000313" key="2">
    <source>
        <dbReference type="EMBL" id="KZT69204.1"/>
    </source>
</evidence>
<feature type="chain" id="PRO_5007864714" evidence="1">
    <location>
        <begin position="23"/>
        <end position="96"/>
    </location>
</feature>
<accession>A0A165QA73</accession>
<feature type="signal peptide" evidence="1">
    <location>
        <begin position="1"/>
        <end position="22"/>
    </location>
</feature>
<organism evidence="2 3">
    <name type="scientific">Daedalea quercina L-15889</name>
    <dbReference type="NCBI Taxonomy" id="1314783"/>
    <lineage>
        <taxon>Eukaryota</taxon>
        <taxon>Fungi</taxon>
        <taxon>Dikarya</taxon>
        <taxon>Basidiomycota</taxon>
        <taxon>Agaricomycotina</taxon>
        <taxon>Agaricomycetes</taxon>
        <taxon>Polyporales</taxon>
        <taxon>Fomitopsis</taxon>
    </lineage>
</organism>
<evidence type="ECO:0000313" key="3">
    <source>
        <dbReference type="Proteomes" id="UP000076727"/>
    </source>
</evidence>
<dbReference type="Proteomes" id="UP000076727">
    <property type="component" value="Unassembled WGS sequence"/>
</dbReference>
<reference evidence="2 3" key="1">
    <citation type="journal article" date="2016" name="Mol. Biol. Evol.">
        <title>Comparative Genomics of Early-Diverging Mushroom-Forming Fungi Provides Insights into the Origins of Lignocellulose Decay Capabilities.</title>
        <authorList>
            <person name="Nagy L.G."/>
            <person name="Riley R."/>
            <person name="Tritt A."/>
            <person name="Adam C."/>
            <person name="Daum C."/>
            <person name="Floudas D."/>
            <person name="Sun H."/>
            <person name="Yadav J.S."/>
            <person name="Pangilinan J."/>
            <person name="Larsson K.H."/>
            <person name="Matsuura K."/>
            <person name="Barry K."/>
            <person name="Labutti K."/>
            <person name="Kuo R."/>
            <person name="Ohm R.A."/>
            <person name="Bhattacharya S.S."/>
            <person name="Shirouzu T."/>
            <person name="Yoshinaga Y."/>
            <person name="Martin F.M."/>
            <person name="Grigoriev I.V."/>
            <person name="Hibbett D.S."/>
        </authorList>
    </citation>
    <scope>NUCLEOTIDE SEQUENCE [LARGE SCALE GENOMIC DNA]</scope>
    <source>
        <strain evidence="2 3">L-15889</strain>
    </source>
</reference>
<name>A0A165QA73_9APHY</name>
<evidence type="ECO:0000256" key="1">
    <source>
        <dbReference type="SAM" id="SignalP"/>
    </source>
</evidence>
<protein>
    <submittedName>
        <fullName evidence="2">Uncharacterized protein</fullName>
    </submittedName>
</protein>
<gene>
    <name evidence="2" type="ORF">DAEQUDRAFT_727114</name>
</gene>
<sequence length="96" mass="10315">MLFISMLLVAAGALKATKLSLAVPIPDIGRTIVRDQDQDFRGGDGHEPLIQFGVPVDDQMAVDYEGRSLKLNCTDIQFGVAGEQALELSPSQTIVT</sequence>
<keyword evidence="3" id="KW-1185">Reference proteome</keyword>
<dbReference type="AlphaFoldDB" id="A0A165QA73"/>
<proteinExistence type="predicted"/>
<dbReference type="OrthoDB" id="10405356at2759"/>
<dbReference type="EMBL" id="KV429060">
    <property type="protein sequence ID" value="KZT69204.1"/>
    <property type="molecule type" value="Genomic_DNA"/>
</dbReference>
<keyword evidence="1" id="KW-0732">Signal</keyword>